<evidence type="ECO:0000313" key="13">
    <source>
        <dbReference type="Proteomes" id="UP001501598"/>
    </source>
</evidence>
<sequence>MTHVIIQSCCNDAACVPVCPVDCIHPAPGEPGYATAEMLYIDPESCVDCGACVEVCPVDAIQMDTELTGPSKTYIDLNALHFADHTYPDRYAMPPGTAAVRAERGPLRVAIVGAGPAGMYAAESLSSRRDIAVQIDIFERLPTPWGLARAGIAPDHQSTKRVVEQFERTAARPGIRFVFDTLVGQNPTVEWLTDRYHAVLYSVGASADRRLGVPGEDLPGSHSAAEFVGWYNGHPDHAHHEFDLTGERAVVVGNGNVALDVARILVSGVDRLRTTDIADHALEALASSRIEEVVVVGRRGPAQASFTTPELLEIGKLPGIDALADPAQVDLDPATSAQLQGNPDALVRFKLAVVAGYATAERTPGNRAIRLRFLSSPTAVLGTDRVKGIRLAHNELVPADGGGARAVATEGWEDLACGLVLRSVGYQGGPVPGVPFDMPTATIPNVGGRVVDARTLRPITGAYTAGWIKRGPSGVVGTNKTCAAETCDAIVDDFVDGVLPDPVVPLDEVKPESGFGWAGWLAIDRFERALDAGASRPRVKVVDRKRLVELATAANLSEARTAMR</sequence>
<evidence type="ECO:0000256" key="8">
    <source>
        <dbReference type="ARBA" id="ARBA00023004"/>
    </source>
</evidence>
<gene>
    <name evidence="12" type="ORF">GCM10023175_65160</name>
</gene>
<dbReference type="SUPFAM" id="SSF54862">
    <property type="entry name" value="4Fe-4S ferredoxins"/>
    <property type="match status" value="1"/>
</dbReference>
<comment type="cofactor">
    <cofactor evidence="1">
        <name>FAD</name>
        <dbReference type="ChEBI" id="CHEBI:57692"/>
    </cofactor>
</comment>
<evidence type="ECO:0000256" key="3">
    <source>
        <dbReference type="ARBA" id="ARBA00022630"/>
    </source>
</evidence>
<evidence type="ECO:0000259" key="11">
    <source>
        <dbReference type="PROSITE" id="PS51379"/>
    </source>
</evidence>
<evidence type="ECO:0000256" key="9">
    <source>
        <dbReference type="ARBA" id="ARBA00023014"/>
    </source>
</evidence>
<comment type="caution">
    <text evidence="12">The sequence shown here is derived from an EMBL/GenBank/DDBJ whole genome shotgun (WGS) entry which is preliminary data.</text>
</comment>
<keyword evidence="6" id="KW-0521">NADP</keyword>
<evidence type="ECO:0000256" key="2">
    <source>
        <dbReference type="ARBA" id="ARBA00013223"/>
    </source>
</evidence>
<dbReference type="PANTHER" id="PTHR48467">
    <property type="entry name" value="GLUTAMATE SYNTHASE 1 [NADH], CHLOROPLASTIC-LIKE"/>
    <property type="match status" value="1"/>
</dbReference>
<reference evidence="13" key="1">
    <citation type="journal article" date="2019" name="Int. J. Syst. Evol. Microbiol.">
        <title>The Global Catalogue of Microorganisms (GCM) 10K type strain sequencing project: providing services to taxonomists for standard genome sequencing and annotation.</title>
        <authorList>
            <consortium name="The Broad Institute Genomics Platform"/>
            <consortium name="The Broad Institute Genome Sequencing Center for Infectious Disease"/>
            <person name="Wu L."/>
            <person name="Ma J."/>
        </authorList>
    </citation>
    <scope>NUCLEOTIDE SEQUENCE [LARGE SCALE GENOMIC DNA]</scope>
    <source>
        <strain evidence="13">JCM 17906</strain>
    </source>
</reference>
<dbReference type="PANTHER" id="PTHR48467:SF1">
    <property type="entry name" value="GLUTAMATE SYNTHASE 1 [NADH], CHLOROPLASTIC-LIKE"/>
    <property type="match status" value="1"/>
</dbReference>
<evidence type="ECO:0000313" key="12">
    <source>
        <dbReference type="EMBL" id="GAA4558637.1"/>
    </source>
</evidence>
<keyword evidence="9" id="KW-0411">Iron-sulfur</keyword>
<evidence type="ECO:0000256" key="5">
    <source>
        <dbReference type="ARBA" id="ARBA00022827"/>
    </source>
</evidence>
<dbReference type="SUPFAM" id="SSF51971">
    <property type="entry name" value="Nucleotide-binding domain"/>
    <property type="match status" value="1"/>
</dbReference>
<dbReference type="InterPro" id="IPR023753">
    <property type="entry name" value="FAD/NAD-binding_dom"/>
</dbReference>
<keyword evidence="7" id="KW-0560">Oxidoreductase</keyword>
<proteinExistence type="predicted"/>
<keyword evidence="4" id="KW-0479">Metal-binding</keyword>
<feature type="domain" description="4Fe-4S ferredoxin-type" evidence="11">
    <location>
        <begin position="37"/>
        <end position="66"/>
    </location>
</feature>
<dbReference type="RefSeq" id="WP_345426909.1">
    <property type="nucleotide sequence ID" value="NZ_BAABGT010000114.1"/>
</dbReference>
<evidence type="ECO:0000256" key="1">
    <source>
        <dbReference type="ARBA" id="ARBA00001974"/>
    </source>
</evidence>
<keyword evidence="3" id="KW-0285">Flavoprotein</keyword>
<dbReference type="Gene3D" id="3.50.50.60">
    <property type="entry name" value="FAD/NAD(P)-binding domain"/>
    <property type="match status" value="1"/>
</dbReference>
<name>A0ABP8S499_9PSEU</name>
<evidence type="ECO:0000256" key="6">
    <source>
        <dbReference type="ARBA" id="ARBA00022857"/>
    </source>
</evidence>
<evidence type="ECO:0000256" key="4">
    <source>
        <dbReference type="ARBA" id="ARBA00022723"/>
    </source>
</evidence>
<accession>A0ABP8S499</accession>
<dbReference type="InterPro" id="IPR055275">
    <property type="entry name" value="Ferredox_Rdtase"/>
</dbReference>
<comment type="catalytic activity">
    <reaction evidence="10">
        <text>2 reduced [2Fe-2S]-[ferredoxin] + NADP(+) + H(+) = 2 oxidized [2Fe-2S]-[ferredoxin] + NADPH</text>
        <dbReference type="Rhea" id="RHEA:20125"/>
        <dbReference type="Rhea" id="RHEA-COMP:10000"/>
        <dbReference type="Rhea" id="RHEA-COMP:10001"/>
        <dbReference type="ChEBI" id="CHEBI:15378"/>
        <dbReference type="ChEBI" id="CHEBI:33737"/>
        <dbReference type="ChEBI" id="CHEBI:33738"/>
        <dbReference type="ChEBI" id="CHEBI:57783"/>
        <dbReference type="ChEBI" id="CHEBI:58349"/>
        <dbReference type="EC" id="1.18.1.2"/>
    </reaction>
</comment>
<protein>
    <recommendedName>
        <fullName evidence="2">ferredoxin--NADP(+) reductase</fullName>
        <ecNumber evidence="2">1.18.1.2</ecNumber>
    </recommendedName>
</protein>
<keyword evidence="5" id="KW-0274">FAD</keyword>
<dbReference type="InterPro" id="IPR036188">
    <property type="entry name" value="FAD/NAD-bd_sf"/>
</dbReference>
<dbReference type="PROSITE" id="PS51379">
    <property type="entry name" value="4FE4S_FER_2"/>
    <property type="match status" value="1"/>
</dbReference>
<dbReference type="EMBL" id="BAABGT010000114">
    <property type="protein sequence ID" value="GAA4558637.1"/>
    <property type="molecule type" value="Genomic_DNA"/>
</dbReference>
<organism evidence="12 13">
    <name type="scientific">Pseudonocardia xishanensis</name>
    <dbReference type="NCBI Taxonomy" id="630995"/>
    <lineage>
        <taxon>Bacteria</taxon>
        <taxon>Bacillati</taxon>
        <taxon>Actinomycetota</taxon>
        <taxon>Actinomycetes</taxon>
        <taxon>Pseudonocardiales</taxon>
        <taxon>Pseudonocardiaceae</taxon>
        <taxon>Pseudonocardia</taxon>
    </lineage>
</organism>
<dbReference type="Gene3D" id="3.30.70.20">
    <property type="match status" value="1"/>
</dbReference>
<dbReference type="Gene3D" id="3.40.50.720">
    <property type="entry name" value="NAD(P)-binding Rossmann-like Domain"/>
    <property type="match status" value="1"/>
</dbReference>
<dbReference type="InterPro" id="IPR017900">
    <property type="entry name" value="4Fe4S_Fe_S_CS"/>
</dbReference>
<keyword evidence="13" id="KW-1185">Reference proteome</keyword>
<dbReference type="Pfam" id="PF00037">
    <property type="entry name" value="Fer4"/>
    <property type="match status" value="1"/>
</dbReference>
<dbReference type="Pfam" id="PF07992">
    <property type="entry name" value="Pyr_redox_2"/>
    <property type="match status" value="1"/>
</dbReference>
<dbReference type="EC" id="1.18.1.2" evidence="2"/>
<dbReference type="Proteomes" id="UP001501598">
    <property type="component" value="Unassembled WGS sequence"/>
</dbReference>
<dbReference type="PROSITE" id="PS00198">
    <property type="entry name" value="4FE4S_FER_1"/>
    <property type="match status" value="1"/>
</dbReference>
<keyword evidence="8" id="KW-0408">Iron</keyword>
<dbReference type="InterPro" id="IPR017896">
    <property type="entry name" value="4Fe4S_Fe-S-bd"/>
</dbReference>
<evidence type="ECO:0000256" key="7">
    <source>
        <dbReference type="ARBA" id="ARBA00023002"/>
    </source>
</evidence>
<evidence type="ECO:0000256" key="10">
    <source>
        <dbReference type="ARBA" id="ARBA00047776"/>
    </source>
</evidence>
<dbReference type="PRINTS" id="PR00419">
    <property type="entry name" value="ADXRDTASE"/>
</dbReference>